<dbReference type="RefSeq" id="WP_164158880.1">
    <property type="nucleotide sequence ID" value="NZ_JBFCWN010000041.1"/>
</dbReference>
<dbReference type="InterPro" id="IPR036937">
    <property type="entry name" value="Adhesion_dom_fimbrial_sf"/>
</dbReference>
<evidence type="ECO:0000256" key="1">
    <source>
        <dbReference type="ARBA" id="ARBA00004561"/>
    </source>
</evidence>
<dbReference type="SUPFAM" id="SSF49401">
    <property type="entry name" value="Bacterial adhesins"/>
    <property type="match status" value="1"/>
</dbReference>
<dbReference type="InterPro" id="IPR008966">
    <property type="entry name" value="Adhesion_dom_sf"/>
</dbReference>
<dbReference type="Gene3D" id="2.60.40.1090">
    <property type="entry name" value="Fimbrial-type adhesion domain"/>
    <property type="match status" value="1"/>
</dbReference>
<dbReference type="EMBL" id="ABLOMU010000062">
    <property type="protein sequence ID" value="EKT4443027.1"/>
    <property type="molecule type" value="Genomic_DNA"/>
</dbReference>
<evidence type="ECO:0000256" key="3">
    <source>
        <dbReference type="ARBA" id="ARBA00023263"/>
    </source>
</evidence>
<comment type="similarity">
    <text evidence="2">Belongs to the fimbrial protein family.</text>
</comment>
<evidence type="ECO:0000256" key="2">
    <source>
        <dbReference type="ARBA" id="ARBA00006671"/>
    </source>
</evidence>
<dbReference type="Proteomes" id="UP001214521">
    <property type="component" value="Unassembled WGS sequence"/>
</dbReference>
<proteinExistence type="inferred from homology"/>
<dbReference type="PANTHER" id="PTHR33420:SF14">
    <property type="entry name" value="TYPE 1 FIMBRIN D-MANNOSE SPECIFIC ADHESIN"/>
    <property type="match status" value="1"/>
</dbReference>
<evidence type="ECO:0000313" key="4">
    <source>
        <dbReference type="EMBL" id="EKT4443027.1"/>
    </source>
</evidence>
<dbReference type="InterPro" id="IPR050263">
    <property type="entry name" value="Bact_Fimbrial_Adh_Pro"/>
</dbReference>
<reference evidence="4" key="1">
    <citation type="submission" date="2022-07" db="EMBL/GenBank/DDBJ databases">
        <authorList>
            <consortium name="Clinical and Environmental Microbiology Branch: Whole genome sequencing antimicrobial resistance pathogens in the healthcare setting"/>
        </authorList>
    </citation>
    <scope>NUCLEOTIDE SEQUENCE</scope>
    <source>
        <strain evidence="4">Stenotrophomonas_maltophilia_2021CK-00905</strain>
    </source>
</reference>
<name>A0AAI9G0X7_STEMA</name>
<accession>A0AAI9G0X7</accession>
<comment type="caution">
    <text evidence="4">The sequence shown here is derived from an EMBL/GenBank/DDBJ whole genome shotgun (WGS) entry which is preliminary data.</text>
</comment>
<gene>
    <name evidence="4" type="ORF">QEK83_003720</name>
</gene>
<evidence type="ECO:0000313" key="5">
    <source>
        <dbReference type="Proteomes" id="UP001214521"/>
    </source>
</evidence>
<dbReference type="GO" id="GO:0009289">
    <property type="term" value="C:pilus"/>
    <property type="evidence" value="ECO:0007669"/>
    <property type="project" value="UniProtKB-SubCell"/>
</dbReference>
<organism evidence="4 5">
    <name type="scientific">Stenotrophomonas maltophilia</name>
    <name type="common">Pseudomonas maltophilia</name>
    <name type="synonym">Xanthomonas maltophilia</name>
    <dbReference type="NCBI Taxonomy" id="40324"/>
    <lineage>
        <taxon>Bacteria</taxon>
        <taxon>Pseudomonadati</taxon>
        <taxon>Pseudomonadota</taxon>
        <taxon>Gammaproteobacteria</taxon>
        <taxon>Lysobacterales</taxon>
        <taxon>Lysobacteraceae</taxon>
        <taxon>Stenotrophomonas</taxon>
        <taxon>Stenotrophomonas maltophilia group</taxon>
    </lineage>
</organism>
<comment type="subcellular location">
    <subcellularLocation>
        <location evidence="1">Fimbrium</location>
    </subcellularLocation>
</comment>
<dbReference type="PANTHER" id="PTHR33420">
    <property type="entry name" value="FIMBRIAL SUBUNIT ELFA-RELATED"/>
    <property type="match status" value="1"/>
</dbReference>
<dbReference type="AlphaFoldDB" id="A0AAI9G0X7"/>
<sequence>MRHSILAHCVLLGLAFEAEAACRQIGGDAWIDLEPEVTFTEQPDRWLGFGEGKVQLLCDDASDRTYDLLPILAGMRYVREIDQGGYMVSAYELSPESPLIVLTYLHGSCGETEPDCAPEEAPIGDYSLRDGVPVRVAIGSAAKKEIYVTVHFYSRGGRMQAFSPRSAGTVTTSIGGGSARHHLNLGVRFRAQTCAVTPRDVTLDDISASALDAQHAAGSKDFNVGLSCAAGGRPLYLELRDAHDLASTADTLAPAPGSTAGGVVLQILQHNIPVAMQQPWMSGDTAAGGMQVPFQARYVRTADPLRAGLIKGEAVLTAEYR</sequence>
<keyword evidence="3" id="KW-0281">Fimbrium</keyword>
<dbReference type="GO" id="GO:0043709">
    <property type="term" value="P:cell adhesion involved in single-species biofilm formation"/>
    <property type="evidence" value="ECO:0007669"/>
    <property type="project" value="TreeGrafter"/>
</dbReference>
<protein>
    <submittedName>
        <fullName evidence="4">Fimbrial protein</fullName>
    </submittedName>
</protein>